<organism evidence="2 3">
    <name type="scientific">Haematococcus lacustris</name>
    <name type="common">Green alga</name>
    <name type="synonym">Haematococcus pluvialis</name>
    <dbReference type="NCBI Taxonomy" id="44745"/>
    <lineage>
        <taxon>Eukaryota</taxon>
        <taxon>Viridiplantae</taxon>
        <taxon>Chlorophyta</taxon>
        <taxon>core chlorophytes</taxon>
        <taxon>Chlorophyceae</taxon>
        <taxon>CS clade</taxon>
        <taxon>Chlamydomonadales</taxon>
        <taxon>Haematococcaceae</taxon>
        <taxon>Haematococcus</taxon>
    </lineage>
</organism>
<feature type="region of interest" description="Disordered" evidence="1">
    <location>
        <begin position="64"/>
        <end position="89"/>
    </location>
</feature>
<name>A0A699Z4Z2_HAELA</name>
<accession>A0A699Z4Z2</accession>
<feature type="region of interest" description="Disordered" evidence="1">
    <location>
        <begin position="18"/>
        <end position="44"/>
    </location>
</feature>
<proteinExistence type="predicted"/>
<protein>
    <submittedName>
        <fullName evidence="2">Uncharacterized protein</fullName>
    </submittedName>
</protein>
<dbReference type="AlphaFoldDB" id="A0A699Z4Z2"/>
<comment type="caution">
    <text evidence="2">The sequence shown here is derived from an EMBL/GenBank/DDBJ whole genome shotgun (WGS) entry which is preliminary data.</text>
</comment>
<evidence type="ECO:0000313" key="3">
    <source>
        <dbReference type="Proteomes" id="UP000485058"/>
    </source>
</evidence>
<gene>
    <name evidence="2" type="ORF">HaLaN_09955</name>
</gene>
<feature type="compositionally biased region" description="Basic and acidic residues" evidence="1">
    <location>
        <begin position="71"/>
        <end position="83"/>
    </location>
</feature>
<dbReference type="EMBL" id="BLLF01000674">
    <property type="protein sequence ID" value="GFH13984.1"/>
    <property type="molecule type" value="Genomic_DNA"/>
</dbReference>
<dbReference type="Proteomes" id="UP000485058">
    <property type="component" value="Unassembled WGS sequence"/>
</dbReference>
<evidence type="ECO:0000256" key="1">
    <source>
        <dbReference type="SAM" id="MobiDB-lite"/>
    </source>
</evidence>
<keyword evidence="3" id="KW-1185">Reference proteome</keyword>
<sequence>MGYFGVAQGENARQCMMSQENAGREEKDSQCATDSAFSPIGRDKNPGEYRVASLGLPQGIRAVAGRGSAGHNEERTYPYESKQRRVSAT</sequence>
<reference evidence="2 3" key="1">
    <citation type="submission" date="2020-02" db="EMBL/GenBank/DDBJ databases">
        <title>Draft genome sequence of Haematococcus lacustris strain NIES-144.</title>
        <authorList>
            <person name="Morimoto D."/>
            <person name="Nakagawa S."/>
            <person name="Yoshida T."/>
            <person name="Sawayama S."/>
        </authorList>
    </citation>
    <scope>NUCLEOTIDE SEQUENCE [LARGE SCALE GENOMIC DNA]</scope>
    <source>
        <strain evidence="2 3">NIES-144</strain>
    </source>
</reference>
<evidence type="ECO:0000313" key="2">
    <source>
        <dbReference type="EMBL" id="GFH13984.1"/>
    </source>
</evidence>